<dbReference type="SUPFAM" id="SSF81273">
    <property type="entry name" value="H-NS histone-like proteins"/>
    <property type="match status" value="2"/>
</dbReference>
<dbReference type="InterPro" id="IPR027444">
    <property type="entry name" value="H-NS_C_dom"/>
</dbReference>
<dbReference type="GO" id="GO:0046983">
    <property type="term" value="F:protein dimerization activity"/>
    <property type="evidence" value="ECO:0007669"/>
    <property type="project" value="InterPro"/>
</dbReference>
<dbReference type="Gene3D" id="1.10.287.1050">
    <property type="entry name" value="H-NS histone-like proteins"/>
    <property type="match status" value="1"/>
</dbReference>
<evidence type="ECO:0000313" key="9">
    <source>
        <dbReference type="Proteomes" id="UP000601768"/>
    </source>
</evidence>
<feature type="coiled-coil region" evidence="6">
    <location>
        <begin position="23"/>
        <end position="78"/>
    </location>
</feature>
<evidence type="ECO:0000256" key="2">
    <source>
        <dbReference type="ARBA" id="ARBA00010610"/>
    </source>
</evidence>
<proteinExistence type="inferred from homology"/>
<dbReference type="GO" id="GO:0005829">
    <property type="term" value="C:cytosol"/>
    <property type="evidence" value="ECO:0007669"/>
    <property type="project" value="TreeGrafter"/>
</dbReference>
<gene>
    <name evidence="8" type="ORF">H8B19_00520</name>
</gene>
<comment type="caution">
    <text evidence="8">The sequence shown here is derived from an EMBL/GenBank/DDBJ whole genome shotgun (WGS) entry which is preliminary data.</text>
</comment>
<dbReference type="InterPro" id="IPR001801">
    <property type="entry name" value="Histone_HNS"/>
</dbReference>
<keyword evidence="9" id="KW-1185">Reference proteome</keyword>
<dbReference type="GO" id="GO:0030527">
    <property type="term" value="F:structural constituent of chromatin"/>
    <property type="evidence" value="ECO:0007669"/>
    <property type="project" value="InterPro"/>
</dbReference>
<dbReference type="RefSeq" id="WP_186504826.1">
    <property type="nucleotide sequence ID" value="NZ_JACNEP010000001.1"/>
</dbReference>
<dbReference type="Pfam" id="PF22470">
    <property type="entry name" value="Histone_HNS_N"/>
    <property type="match status" value="1"/>
</dbReference>
<protein>
    <recommendedName>
        <fullName evidence="5">DNA-binding protein</fullName>
    </recommendedName>
</protein>
<evidence type="ECO:0000313" key="8">
    <source>
        <dbReference type="EMBL" id="MBC3764348.1"/>
    </source>
</evidence>
<feature type="domain" description="DNA-binding protein H-NS-like C-terminal" evidence="7">
    <location>
        <begin position="86"/>
        <end position="133"/>
    </location>
</feature>
<dbReference type="GO" id="GO:0032993">
    <property type="term" value="C:protein-DNA complex"/>
    <property type="evidence" value="ECO:0007669"/>
    <property type="project" value="TreeGrafter"/>
</dbReference>
<dbReference type="GO" id="GO:0001217">
    <property type="term" value="F:DNA-binding transcription repressor activity"/>
    <property type="evidence" value="ECO:0007669"/>
    <property type="project" value="TreeGrafter"/>
</dbReference>
<name>A0A8J6M076_9ALTE</name>
<dbReference type="GO" id="GO:0003680">
    <property type="term" value="F:minor groove of adenine-thymine-rich DNA binding"/>
    <property type="evidence" value="ECO:0007669"/>
    <property type="project" value="TreeGrafter"/>
</dbReference>
<accession>A0A8J6M076</accession>
<reference evidence="8" key="2">
    <citation type="submission" date="2020-08" db="EMBL/GenBank/DDBJ databases">
        <authorList>
            <person name="Lai Q."/>
        </authorList>
    </citation>
    <scope>NUCLEOTIDE SEQUENCE</scope>
    <source>
        <strain evidence="8">S27-2</strain>
    </source>
</reference>
<dbReference type="InterPro" id="IPR037150">
    <property type="entry name" value="H-NS_C_dom_sf"/>
</dbReference>
<keyword evidence="6" id="KW-0175">Coiled coil</keyword>
<dbReference type="Pfam" id="PF00816">
    <property type="entry name" value="Histone_HNS"/>
    <property type="match status" value="1"/>
</dbReference>
<evidence type="ECO:0000256" key="1">
    <source>
        <dbReference type="ARBA" id="ARBA00004453"/>
    </source>
</evidence>
<evidence type="ECO:0000256" key="3">
    <source>
        <dbReference type="ARBA" id="ARBA00022490"/>
    </source>
</evidence>
<dbReference type="InterPro" id="IPR027454">
    <property type="entry name" value="Histone_HNS_N"/>
</dbReference>
<dbReference type="AlphaFoldDB" id="A0A8J6M076"/>
<dbReference type="Proteomes" id="UP000601768">
    <property type="component" value="Unassembled WGS sequence"/>
</dbReference>
<evidence type="ECO:0000256" key="4">
    <source>
        <dbReference type="ARBA" id="ARBA00023125"/>
    </source>
</evidence>
<dbReference type="PANTHER" id="PTHR38097">
    <property type="match status" value="1"/>
</dbReference>
<dbReference type="PIRSF" id="PIRSF002096">
    <property type="entry name" value="HnS"/>
    <property type="match status" value="1"/>
</dbReference>
<evidence type="ECO:0000256" key="5">
    <source>
        <dbReference type="PIRNR" id="PIRNR002096"/>
    </source>
</evidence>
<dbReference type="GO" id="GO:0003681">
    <property type="term" value="F:bent DNA binding"/>
    <property type="evidence" value="ECO:0007669"/>
    <property type="project" value="TreeGrafter"/>
</dbReference>
<dbReference type="Gene3D" id="4.10.430.10">
    <property type="entry name" value="Histone-like protein H-NS, C-terminal domain"/>
    <property type="match status" value="1"/>
</dbReference>
<keyword evidence="4 5" id="KW-0238">DNA-binding</keyword>
<dbReference type="SMART" id="SM00528">
    <property type="entry name" value="HNS"/>
    <property type="match status" value="1"/>
</dbReference>
<dbReference type="GO" id="GO:0009295">
    <property type="term" value="C:nucleoid"/>
    <property type="evidence" value="ECO:0007669"/>
    <property type="project" value="UniProtKB-SubCell"/>
</dbReference>
<dbReference type="InterPro" id="IPR054180">
    <property type="entry name" value="H-NS-like_N"/>
</dbReference>
<comment type="subcellular location">
    <subcellularLocation>
        <location evidence="1">Cytoplasm</location>
        <location evidence="1">Nucleoid</location>
    </subcellularLocation>
</comment>
<organism evidence="8 9">
    <name type="scientific">Neptunicella marina</name>
    <dbReference type="NCBI Taxonomy" id="2125989"/>
    <lineage>
        <taxon>Bacteria</taxon>
        <taxon>Pseudomonadati</taxon>
        <taxon>Pseudomonadota</taxon>
        <taxon>Gammaproteobacteria</taxon>
        <taxon>Alteromonadales</taxon>
        <taxon>Alteromonadaceae</taxon>
        <taxon>Neptunicella</taxon>
    </lineage>
</organism>
<evidence type="ECO:0000256" key="6">
    <source>
        <dbReference type="SAM" id="Coils"/>
    </source>
</evidence>
<dbReference type="EMBL" id="JACNEP010000001">
    <property type="protein sequence ID" value="MBC3764348.1"/>
    <property type="molecule type" value="Genomic_DNA"/>
</dbReference>
<evidence type="ECO:0000259" key="7">
    <source>
        <dbReference type="SMART" id="SM00528"/>
    </source>
</evidence>
<reference evidence="8" key="1">
    <citation type="journal article" date="2018" name="Int. J. Syst. Evol. Microbiol.">
        <title>Neptunicella marina gen. nov., sp. nov., isolated from surface seawater.</title>
        <authorList>
            <person name="Liu X."/>
            <person name="Lai Q."/>
            <person name="Du Y."/>
            <person name="Zhang X."/>
            <person name="Liu Z."/>
            <person name="Sun F."/>
            <person name="Shao Z."/>
        </authorList>
    </citation>
    <scope>NUCLEOTIDE SEQUENCE</scope>
    <source>
        <strain evidence="8">S27-2</strain>
    </source>
</reference>
<comment type="similarity">
    <text evidence="2 5">Belongs to the histone-like protein H-NS family.</text>
</comment>
<dbReference type="GO" id="GO:0000976">
    <property type="term" value="F:transcription cis-regulatory region binding"/>
    <property type="evidence" value="ECO:0007669"/>
    <property type="project" value="TreeGrafter"/>
</dbReference>
<keyword evidence="3" id="KW-0963">Cytoplasm</keyword>
<dbReference type="PANTHER" id="PTHR38097:SF2">
    <property type="entry name" value="DNA-BINDING PROTEIN STPA"/>
    <property type="match status" value="1"/>
</dbReference>
<sequence length="133" mass="15126">MSEFLATLTHGRKLQGAVKELPLDELKLVAEKLQNIIEKRQQKEAELQQLQQQKKQKIEELRQQIEDAGLDLSDFEALNGKTSKPAKPQKKRPVKYRIKGDDGQITEWTGIGRMPVVFTKALKAGKSLEDFSI</sequence>